<dbReference type="Gene3D" id="1.10.510.10">
    <property type="entry name" value="Transferase(Phosphotransferase) domain 1"/>
    <property type="match status" value="1"/>
</dbReference>
<keyword evidence="19" id="KW-1185">Reference proteome</keyword>
<dbReference type="PANTHER" id="PTHR47982:SF42">
    <property type="entry name" value="PROTEIN KINASE DOMAIN-CONTAINING PROTEIN"/>
    <property type="match status" value="1"/>
</dbReference>
<dbReference type="InterPro" id="IPR001245">
    <property type="entry name" value="Ser-Thr/Tyr_kinase_cat_dom"/>
</dbReference>
<evidence type="ECO:0000256" key="2">
    <source>
        <dbReference type="ARBA" id="ARBA00012513"/>
    </source>
</evidence>
<keyword evidence="11" id="KW-0472">Membrane</keyword>
<evidence type="ECO:0000256" key="1">
    <source>
        <dbReference type="ARBA" id="ARBA00004162"/>
    </source>
</evidence>
<evidence type="ECO:0000256" key="13">
    <source>
        <dbReference type="ARBA" id="ARBA00048679"/>
    </source>
</evidence>
<evidence type="ECO:0000313" key="19">
    <source>
        <dbReference type="Proteomes" id="UP000233551"/>
    </source>
</evidence>
<dbReference type="AlphaFoldDB" id="A0A218XSS0"/>
<keyword evidence="7" id="KW-0547">Nucleotide-binding</keyword>
<comment type="catalytic activity">
    <reaction evidence="12">
        <text>L-threonyl-[protein] + ATP = O-phospho-L-threonyl-[protein] + ADP + H(+)</text>
        <dbReference type="Rhea" id="RHEA:46608"/>
        <dbReference type="Rhea" id="RHEA-COMP:11060"/>
        <dbReference type="Rhea" id="RHEA-COMP:11605"/>
        <dbReference type="ChEBI" id="CHEBI:15378"/>
        <dbReference type="ChEBI" id="CHEBI:30013"/>
        <dbReference type="ChEBI" id="CHEBI:30616"/>
        <dbReference type="ChEBI" id="CHEBI:61977"/>
        <dbReference type="ChEBI" id="CHEBI:456216"/>
        <dbReference type="EC" id="2.7.11.1"/>
    </reaction>
</comment>
<accession>A0A218XSS0</accession>
<keyword evidence="8" id="KW-0418">Kinase</keyword>
<dbReference type="SUPFAM" id="SSF56112">
    <property type="entry name" value="Protein kinase-like (PK-like)"/>
    <property type="match status" value="1"/>
</dbReference>
<dbReference type="EMBL" id="MTKT01000813">
    <property type="protein sequence ID" value="OWM87312.1"/>
    <property type="molecule type" value="Genomic_DNA"/>
</dbReference>
<feature type="domain" description="Protein kinase" evidence="15">
    <location>
        <begin position="219"/>
        <end position="494"/>
    </location>
</feature>
<evidence type="ECO:0000256" key="5">
    <source>
        <dbReference type="ARBA" id="ARBA00022679"/>
    </source>
</evidence>
<dbReference type="EC" id="2.7.11.1" evidence="2"/>
<dbReference type="EMBL" id="PGOL01006246">
    <property type="protein sequence ID" value="PKI33889.1"/>
    <property type="molecule type" value="Genomic_DNA"/>
</dbReference>
<gene>
    <name evidence="16" type="ORF">CDL15_Pgr022419</name>
    <name evidence="17" type="ORF">CRG98_045719</name>
</gene>
<evidence type="ECO:0000256" key="8">
    <source>
        <dbReference type="ARBA" id="ARBA00022777"/>
    </source>
</evidence>
<evidence type="ECO:0000256" key="9">
    <source>
        <dbReference type="ARBA" id="ARBA00022840"/>
    </source>
</evidence>
<evidence type="ECO:0000256" key="4">
    <source>
        <dbReference type="ARBA" id="ARBA00022527"/>
    </source>
</evidence>
<keyword evidence="4" id="KW-0723">Serine/threonine-protein kinase</keyword>
<dbReference type="InterPro" id="IPR047117">
    <property type="entry name" value="PERK1-13-like"/>
</dbReference>
<keyword evidence="5" id="KW-0808">Transferase</keyword>
<organism evidence="16 18">
    <name type="scientific">Punica granatum</name>
    <name type="common">Pomegranate</name>
    <dbReference type="NCBI Taxonomy" id="22663"/>
    <lineage>
        <taxon>Eukaryota</taxon>
        <taxon>Viridiplantae</taxon>
        <taxon>Streptophyta</taxon>
        <taxon>Embryophyta</taxon>
        <taxon>Tracheophyta</taxon>
        <taxon>Spermatophyta</taxon>
        <taxon>Magnoliopsida</taxon>
        <taxon>eudicotyledons</taxon>
        <taxon>Gunneridae</taxon>
        <taxon>Pentapetalae</taxon>
        <taxon>rosids</taxon>
        <taxon>malvids</taxon>
        <taxon>Myrtales</taxon>
        <taxon>Lythraceae</taxon>
        <taxon>Punica</taxon>
    </lineage>
</organism>
<keyword evidence="6" id="KW-0812">Transmembrane</keyword>
<feature type="compositionally biased region" description="Polar residues" evidence="14">
    <location>
        <begin position="544"/>
        <end position="558"/>
    </location>
</feature>
<proteinExistence type="predicted"/>
<reference evidence="18" key="1">
    <citation type="journal article" date="2017" name="Plant J.">
        <title>The pomegranate (Punica granatum L.) genome and the genomics of punicalagin biosynthesis.</title>
        <authorList>
            <person name="Qin G."/>
            <person name="Xu C."/>
            <person name="Ming R."/>
            <person name="Tang H."/>
            <person name="Guyot R."/>
            <person name="Kramer E.M."/>
            <person name="Hu Y."/>
            <person name="Yi X."/>
            <person name="Qi Y."/>
            <person name="Xu X."/>
            <person name="Gao Z."/>
            <person name="Pan H."/>
            <person name="Jian J."/>
            <person name="Tian Y."/>
            <person name="Yue Z."/>
            <person name="Xu Y."/>
        </authorList>
    </citation>
    <scope>NUCLEOTIDE SEQUENCE [LARGE SCALE GENOMIC DNA]</scope>
    <source>
        <strain evidence="18">cv. Dabenzi</strain>
    </source>
</reference>
<evidence type="ECO:0000256" key="14">
    <source>
        <dbReference type="SAM" id="MobiDB-lite"/>
    </source>
</evidence>
<feature type="compositionally biased region" description="Polar residues" evidence="14">
    <location>
        <begin position="524"/>
        <end position="536"/>
    </location>
</feature>
<keyword evidence="10" id="KW-1133">Transmembrane helix</keyword>
<reference evidence="17 19" key="3">
    <citation type="submission" date="2017-11" db="EMBL/GenBank/DDBJ databases">
        <title>De-novo sequencing of pomegranate (Punica granatum L.) genome.</title>
        <authorList>
            <person name="Akparov Z."/>
            <person name="Amiraslanov A."/>
            <person name="Hajiyeva S."/>
            <person name="Abbasov M."/>
            <person name="Kaur K."/>
            <person name="Hamwieh A."/>
            <person name="Solovyev V."/>
            <person name="Salamov A."/>
            <person name="Braich B."/>
            <person name="Kosarev P."/>
            <person name="Mahmoud A."/>
            <person name="Hajiyev E."/>
            <person name="Babayeva S."/>
            <person name="Izzatullayeva V."/>
            <person name="Mammadov A."/>
            <person name="Mammadov A."/>
            <person name="Sharifova S."/>
            <person name="Ojaghi J."/>
            <person name="Eynullazada K."/>
            <person name="Bayramov B."/>
            <person name="Abdulazimova A."/>
            <person name="Shahmuradov I."/>
        </authorList>
    </citation>
    <scope>NUCLEOTIDE SEQUENCE [LARGE SCALE GENOMIC DNA]</scope>
    <source>
        <strain evidence="17">AG2017</strain>
        <strain evidence="19">cv. AG2017</strain>
        <tissue evidence="17">Leaf</tissue>
    </source>
</reference>
<dbReference type="Gene3D" id="3.30.200.20">
    <property type="entry name" value="Phosphorylase Kinase, domain 1"/>
    <property type="match status" value="1"/>
</dbReference>
<dbReference type="PANTHER" id="PTHR47982">
    <property type="entry name" value="PROLINE-RICH RECEPTOR-LIKE PROTEIN KINASE PERK4"/>
    <property type="match status" value="1"/>
</dbReference>
<reference evidence="16" key="2">
    <citation type="submission" date="2017-06" db="EMBL/GenBank/DDBJ databases">
        <title>The pomegranate genome and the genomics of punicalagin biosynthesis.</title>
        <authorList>
            <person name="Xu C."/>
        </authorList>
    </citation>
    <scope>NUCLEOTIDE SEQUENCE [LARGE SCALE GENOMIC DNA]</scope>
    <source>
        <tissue evidence="16">Fresh leaf</tissue>
    </source>
</reference>
<evidence type="ECO:0000256" key="12">
    <source>
        <dbReference type="ARBA" id="ARBA00047899"/>
    </source>
</evidence>
<sequence length="574" mass="64742">MPSEAERVLVIEDVSKNANLSAIRWVLRNISFQPGNQLMLLGVVHKIYNPMGYRSRVDPDSFSGANKKVVAETIASKKEVYLYNREIERFSDKCKTTKVVFHIDVQAGASPKELAVKAAQTFRATWVIIDKHMMKEKAYIVEQLACRISAIKHNNTIHDLHFPKAVNPQRQTTKINTGQNGRSQSEEFESCSVCKNKRPKIGWKREFTIAELQISTEGFSRKNLVSENGFCFMYRGMLSGLEVAVHKMKNTSFSAEEEFLSKITEVSRVRHENLVTLWGVCSEGSNMLLVYEHICNGSLEQHLSKNHHRPLSWDRRMKIAIGASRGLKYLHQNAIIHGNLRLDNIFITHDYEPLVGEFGLPIIEHDDSDLSSETRLGNGAYYTPEYVEFGKISAKTDCYCFGVVLLQLITGLRTTDPILGGKSLVAWARPLLRDKNYPGLLDRRIGDSYNVHQLFWMVRVAEKCLCKNPRNRMTMDKAVYTLTCMMKGNTVPVIRTFSPALSESLSSSIMDSSGSACDDRSSSTQDQAPSMRSMDNVTRKLPPSTLSEQASSSRSVPSRKTFKSKPALVGQRAR</sequence>
<dbReference type="PROSITE" id="PS50011">
    <property type="entry name" value="PROTEIN_KINASE_DOM"/>
    <property type="match status" value="1"/>
</dbReference>
<evidence type="ECO:0000313" key="18">
    <source>
        <dbReference type="Proteomes" id="UP000197138"/>
    </source>
</evidence>
<dbReference type="InterPro" id="IPR000719">
    <property type="entry name" value="Prot_kinase_dom"/>
</dbReference>
<dbReference type="Pfam" id="PF07714">
    <property type="entry name" value="PK_Tyr_Ser-Thr"/>
    <property type="match status" value="1"/>
</dbReference>
<dbReference type="GO" id="GO:0004674">
    <property type="term" value="F:protein serine/threonine kinase activity"/>
    <property type="evidence" value="ECO:0007669"/>
    <property type="project" value="UniProtKB-KW"/>
</dbReference>
<evidence type="ECO:0000256" key="6">
    <source>
        <dbReference type="ARBA" id="ARBA00022692"/>
    </source>
</evidence>
<evidence type="ECO:0000256" key="10">
    <source>
        <dbReference type="ARBA" id="ARBA00022989"/>
    </source>
</evidence>
<evidence type="ECO:0000313" key="16">
    <source>
        <dbReference type="EMBL" id="OWM87312.1"/>
    </source>
</evidence>
<protein>
    <recommendedName>
        <fullName evidence="2">non-specific serine/threonine protein kinase</fullName>
        <ecNumber evidence="2">2.7.11.1</ecNumber>
    </recommendedName>
</protein>
<name>A0A218XSS0_PUNGR</name>
<feature type="region of interest" description="Disordered" evidence="14">
    <location>
        <begin position="509"/>
        <end position="574"/>
    </location>
</feature>
<dbReference type="GO" id="GO:0005886">
    <property type="term" value="C:plasma membrane"/>
    <property type="evidence" value="ECO:0007669"/>
    <property type="project" value="UniProtKB-SubCell"/>
</dbReference>
<dbReference type="InterPro" id="IPR011009">
    <property type="entry name" value="Kinase-like_dom_sf"/>
</dbReference>
<dbReference type="STRING" id="22663.A0A218XSS0"/>
<dbReference type="Proteomes" id="UP000197138">
    <property type="component" value="Unassembled WGS sequence"/>
</dbReference>
<comment type="subcellular location">
    <subcellularLocation>
        <location evidence="1">Cell membrane</location>
        <topology evidence="1">Single-pass membrane protein</topology>
    </subcellularLocation>
</comment>
<evidence type="ECO:0000256" key="3">
    <source>
        <dbReference type="ARBA" id="ARBA00022475"/>
    </source>
</evidence>
<dbReference type="Proteomes" id="UP000233551">
    <property type="component" value="Unassembled WGS sequence"/>
</dbReference>
<comment type="caution">
    <text evidence="16">The sequence shown here is derived from an EMBL/GenBank/DDBJ whole genome shotgun (WGS) entry which is preliminary data.</text>
</comment>
<evidence type="ECO:0000313" key="17">
    <source>
        <dbReference type="EMBL" id="PKI33889.1"/>
    </source>
</evidence>
<dbReference type="GO" id="GO:0005524">
    <property type="term" value="F:ATP binding"/>
    <property type="evidence" value="ECO:0007669"/>
    <property type="project" value="UniProtKB-KW"/>
</dbReference>
<keyword evidence="3" id="KW-1003">Cell membrane</keyword>
<keyword evidence="9" id="KW-0067">ATP-binding</keyword>
<comment type="catalytic activity">
    <reaction evidence="13">
        <text>L-seryl-[protein] + ATP = O-phospho-L-seryl-[protein] + ADP + H(+)</text>
        <dbReference type="Rhea" id="RHEA:17989"/>
        <dbReference type="Rhea" id="RHEA-COMP:9863"/>
        <dbReference type="Rhea" id="RHEA-COMP:11604"/>
        <dbReference type="ChEBI" id="CHEBI:15378"/>
        <dbReference type="ChEBI" id="CHEBI:29999"/>
        <dbReference type="ChEBI" id="CHEBI:30616"/>
        <dbReference type="ChEBI" id="CHEBI:83421"/>
        <dbReference type="ChEBI" id="CHEBI:456216"/>
        <dbReference type="EC" id="2.7.11.1"/>
    </reaction>
</comment>
<evidence type="ECO:0000256" key="11">
    <source>
        <dbReference type="ARBA" id="ARBA00023136"/>
    </source>
</evidence>
<evidence type="ECO:0000259" key="15">
    <source>
        <dbReference type="PROSITE" id="PS50011"/>
    </source>
</evidence>
<evidence type="ECO:0000256" key="7">
    <source>
        <dbReference type="ARBA" id="ARBA00022741"/>
    </source>
</evidence>